<sequence length="240" mass="27242">MSGSKKELLKDINTVIEHSRKEVEHHREEIKHQTNFMAALVAIIEKEAPEFREKMTEIQGIFLAILQKETDLVNAEDRAAEDINDIAARFEVIYRISEEASAAQKKVKDCRNRIEKLRKELELDELKGGAKKYKIEADINKAIEAKKKAIDDAEEKLLEFIAAKEKYTEFKVNRLIHAYSHLGDVVSSAMKEQSEEAEKLNTAVSEAQENIDHLLETEPAPPADQEEPAPEEPPAADPEE</sequence>
<keyword evidence="4" id="KW-1185">Reference proteome</keyword>
<evidence type="ECO:0000313" key="4">
    <source>
        <dbReference type="Proteomes" id="UP001470230"/>
    </source>
</evidence>
<dbReference type="EMBL" id="JAPFFF010000054">
    <property type="protein sequence ID" value="KAK8838729.1"/>
    <property type="molecule type" value="Genomic_DNA"/>
</dbReference>
<reference evidence="3 4" key="1">
    <citation type="submission" date="2024-04" db="EMBL/GenBank/DDBJ databases">
        <title>Tritrichomonas musculus Genome.</title>
        <authorList>
            <person name="Alves-Ferreira E."/>
            <person name="Grigg M."/>
            <person name="Lorenzi H."/>
            <person name="Galac M."/>
        </authorList>
    </citation>
    <scope>NUCLEOTIDE SEQUENCE [LARGE SCALE GENOMIC DNA]</scope>
    <source>
        <strain evidence="3 4">EAF2021</strain>
    </source>
</reference>
<name>A0ABR2GXS5_9EUKA</name>
<organism evidence="3 4">
    <name type="scientific">Tritrichomonas musculus</name>
    <dbReference type="NCBI Taxonomy" id="1915356"/>
    <lineage>
        <taxon>Eukaryota</taxon>
        <taxon>Metamonada</taxon>
        <taxon>Parabasalia</taxon>
        <taxon>Tritrichomonadida</taxon>
        <taxon>Tritrichomonadidae</taxon>
        <taxon>Tritrichomonas</taxon>
    </lineage>
</organism>
<feature type="coiled-coil region" evidence="1">
    <location>
        <begin position="100"/>
        <end position="163"/>
    </location>
</feature>
<evidence type="ECO:0000256" key="1">
    <source>
        <dbReference type="SAM" id="Coils"/>
    </source>
</evidence>
<proteinExistence type="predicted"/>
<protein>
    <submittedName>
        <fullName evidence="3">Uncharacterized protein</fullName>
    </submittedName>
</protein>
<evidence type="ECO:0000313" key="3">
    <source>
        <dbReference type="EMBL" id="KAK8838729.1"/>
    </source>
</evidence>
<gene>
    <name evidence="3" type="ORF">M9Y10_032768</name>
</gene>
<evidence type="ECO:0000256" key="2">
    <source>
        <dbReference type="SAM" id="MobiDB-lite"/>
    </source>
</evidence>
<feature type="region of interest" description="Disordered" evidence="2">
    <location>
        <begin position="193"/>
        <end position="240"/>
    </location>
</feature>
<dbReference type="Proteomes" id="UP001470230">
    <property type="component" value="Unassembled WGS sequence"/>
</dbReference>
<keyword evidence="1" id="KW-0175">Coiled coil</keyword>
<accession>A0ABR2GXS5</accession>
<comment type="caution">
    <text evidence="3">The sequence shown here is derived from an EMBL/GenBank/DDBJ whole genome shotgun (WGS) entry which is preliminary data.</text>
</comment>
<feature type="compositionally biased region" description="Pro residues" evidence="2">
    <location>
        <begin position="231"/>
        <end position="240"/>
    </location>
</feature>